<accession>A0A016WNA3</accession>
<gene>
    <name evidence="1" type="primary">Acey_s0574.g188</name>
    <name evidence="1" type="ORF">Y032_0574g188</name>
</gene>
<organism evidence="1 2">
    <name type="scientific">Ancylostoma ceylanicum</name>
    <dbReference type="NCBI Taxonomy" id="53326"/>
    <lineage>
        <taxon>Eukaryota</taxon>
        <taxon>Metazoa</taxon>
        <taxon>Ecdysozoa</taxon>
        <taxon>Nematoda</taxon>
        <taxon>Chromadorea</taxon>
        <taxon>Rhabditida</taxon>
        <taxon>Rhabditina</taxon>
        <taxon>Rhabditomorpha</taxon>
        <taxon>Strongyloidea</taxon>
        <taxon>Ancylostomatidae</taxon>
        <taxon>Ancylostomatinae</taxon>
        <taxon>Ancylostoma</taxon>
    </lineage>
</organism>
<keyword evidence="2" id="KW-1185">Reference proteome</keyword>
<dbReference type="EMBL" id="JARK01000174">
    <property type="protein sequence ID" value="EYC41309.1"/>
    <property type="molecule type" value="Genomic_DNA"/>
</dbReference>
<protein>
    <submittedName>
        <fullName evidence="1">Uncharacterized protein</fullName>
    </submittedName>
</protein>
<proteinExistence type="predicted"/>
<name>A0A016WNA3_9BILA</name>
<evidence type="ECO:0000313" key="2">
    <source>
        <dbReference type="Proteomes" id="UP000024635"/>
    </source>
</evidence>
<dbReference type="AlphaFoldDB" id="A0A016WNA3"/>
<reference evidence="2" key="1">
    <citation type="journal article" date="2015" name="Nat. Genet.">
        <title>The genome and transcriptome of the zoonotic hookworm Ancylostoma ceylanicum identify infection-specific gene families.</title>
        <authorList>
            <person name="Schwarz E.M."/>
            <person name="Hu Y."/>
            <person name="Antoshechkin I."/>
            <person name="Miller M.M."/>
            <person name="Sternberg P.W."/>
            <person name="Aroian R.V."/>
        </authorList>
    </citation>
    <scope>NUCLEOTIDE SEQUENCE</scope>
    <source>
        <strain evidence="2">HY135</strain>
    </source>
</reference>
<evidence type="ECO:0000313" key="1">
    <source>
        <dbReference type="EMBL" id="EYC41309.1"/>
    </source>
</evidence>
<sequence>MLVLLICAVCVVIDHFFFRLVLYCSLRSSYDELGRHSRVYIFHVYLSVCLPVCLSVCSSVCHSLSVCTCLSVCQFVCVVC</sequence>
<dbReference type="Proteomes" id="UP000024635">
    <property type="component" value="Unassembled WGS sequence"/>
</dbReference>
<comment type="caution">
    <text evidence="1">The sequence shown here is derived from an EMBL/GenBank/DDBJ whole genome shotgun (WGS) entry which is preliminary data.</text>
</comment>